<proteinExistence type="predicted"/>
<sequence length="125" mass="14720">MHVTEHKMKGYTFERPDEKVVKIVLRRPPPDFPLEIIQKELVSDVFDPLRFALRKSRNISSNMPLFLVNQPKINISKDNYEVESIEYVPLKIEPLRSRNFPGQSFNCQQIFHDSRMCSRVSVCLK</sequence>
<organism evidence="1 3">
    <name type="scientific">Araneus ventricosus</name>
    <name type="common">Orbweaver spider</name>
    <name type="synonym">Epeira ventricosa</name>
    <dbReference type="NCBI Taxonomy" id="182803"/>
    <lineage>
        <taxon>Eukaryota</taxon>
        <taxon>Metazoa</taxon>
        <taxon>Ecdysozoa</taxon>
        <taxon>Arthropoda</taxon>
        <taxon>Chelicerata</taxon>
        <taxon>Arachnida</taxon>
        <taxon>Araneae</taxon>
        <taxon>Araneomorphae</taxon>
        <taxon>Entelegynae</taxon>
        <taxon>Araneoidea</taxon>
        <taxon>Araneidae</taxon>
        <taxon>Araneus</taxon>
    </lineage>
</organism>
<dbReference type="Proteomes" id="UP000499080">
    <property type="component" value="Unassembled WGS sequence"/>
</dbReference>
<evidence type="ECO:0000313" key="3">
    <source>
        <dbReference type="Proteomes" id="UP000499080"/>
    </source>
</evidence>
<reference evidence="1 3" key="1">
    <citation type="journal article" date="2019" name="Sci. Rep.">
        <title>Orb-weaving spider Araneus ventricosus genome elucidates the spidroin gene catalogue.</title>
        <authorList>
            <person name="Kono N."/>
            <person name="Nakamura H."/>
            <person name="Ohtoshi R."/>
            <person name="Moran D.A.P."/>
            <person name="Shinohara A."/>
            <person name="Yoshida Y."/>
            <person name="Fujiwara M."/>
            <person name="Mori M."/>
            <person name="Tomita M."/>
            <person name="Arakawa K."/>
        </authorList>
    </citation>
    <scope>NUCLEOTIDE SEQUENCE [LARGE SCALE GENOMIC DNA]</scope>
</reference>
<dbReference type="OrthoDB" id="6431612at2759"/>
<accession>A0A4Y2U4D6</accession>
<protein>
    <submittedName>
        <fullName evidence="1">Uncharacterized protein</fullName>
    </submittedName>
</protein>
<dbReference type="EMBL" id="BGPR01032785">
    <property type="protein sequence ID" value="GBO06465.1"/>
    <property type="molecule type" value="Genomic_DNA"/>
</dbReference>
<gene>
    <name evidence="2" type="ORF">AVEN_253964_1</name>
    <name evidence="1" type="ORF">AVEN_3424_1</name>
</gene>
<keyword evidence="3" id="KW-1185">Reference proteome</keyword>
<dbReference type="EMBL" id="BGPR01032771">
    <property type="protein sequence ID" value="GBO06447.1"/>
    <property type="molecule type" value="Genomic_DNA"/>
</dbReference>
<comment type="caution">
    <text evidence="1">The sequence shown here is derived from an EMBL/GenBank/DDBJ whole genome shotgun (WGS) entry which is preliminary data.</text>
</comment>
<evidence type="ECO:0000313" key="2">
    <source>
        <dbReference type="EMBL" id="GBO06465.1"/>
    </source>
</evidence>
<name>A0A4Y2U4D6_ARAVE</name>
<evidence type="ECO:0000313" key="1">
    <source>
        <dbReference type="EMBL" id="GBO06447.1"/>
    </source>
</evidence>
<dbReference type="AlphaFoldDB" id="A0A4Y2U4D6"/>